<protein>
    <submittedName>
        <fullName evidence="1">Uncharacterized protein</fullName>
    </submittedName>
</protein>
<evidence type="ECO:0000313" key="1">
    <source>
        <dbReference type="EMBL" id="KAI9510392.1"/>
    </source>
</evidence>
<proteinExistence type="predicted"/>
<dbReference type="Proteomes" id="UP001207468">
    <property type="component" value="Unassembled WGS sequence"/>
</dbReference>
<dbReference type="EMBL" id="JAGFNK010000043">
    <property type="protein sequence ID" value="KAI9510392.1"/>
    <property type="molecule type" value="Genomic_DNA"/>
</dbReference>
<organism evidence="1 2">
    <name type="scientific">Russula earlei</name>
    <dbReference type="NCBI Taxonomy" id="71964"/>
    <lineage>
        <taxon>Eukaryota</taxon>
        <taxon>Fungi</taxon>
        <taxon>Dikarya</taxon>
        <taxon>Basidiomycota</taxon>
        <taxon>Agaricomycotina</taxon>
        <taxon>Agaricomycetes</taxon>
        <taxon>Russulales</taxon>
        <taxon>Russulaceae</taxon>
        <taxon>Russula</taxon>
    </lineage>
</organism>
<sequence length="331" mass="37395">METIVEMQNEIGSGSSDPEIQLIATYGQMNDHQLESGCHKDLYAKFRFPALAISIIGSYIGFGALILLDRPRFVALTPLLSTRFPSGDDLARPALIQAFCAACILRSNIHRDMLQLLTHPLAPSLPERTSHMFRRYQYGVPIANYDGQLEFSILDVMNKTDDPELRDENRFLFGAKMQDEVVVVKSTRHYCPDLHDFCAKRGQVPKLLGYGTVPGRWIVVVMELVEHDSLSAHASMRWIPVESGPFKLMEDFHSEGFVHGDLREANFILPCREVDGRGRIMLTNFDWGGKIGKGFYLTWLLNKQLTEGRQSKSLMITVKTTSAFLQLPWSG</sequence>
<comment type="caution">
    <text evidence="1">The sequence shown here is derived from an EMBL/GenBank/DDBJ whole genome shotgun (WGS) entry which is preliminary data.</text>
</comment>
<reference evidence="1" key="1">
    <citation type="submission" date="2021-03" db="EMBL/GenBank/DDBJ databases">
        <title>Evolutionary priming and transition to the ectomycorrhizal habit in an iconic lineage of mushroom-forming fungi: is preadaptation a requirement?</title>
        <authorList>
            <consortium name="DOE Joint Genome Institute"/>
            <person name="Looney B.P."/>
            <person name="Miyauchi S."/>
            <person name="Morin E."/>
            <person name="Drula E."/>
            <person name="Courty P.E."/>
            <person name="Chicoki N."/>
            <person name="Fauchery L."/>
            <person name="Kohler A."/>
            <person name="Kuo A."/>
            <person name="LaButti K."/>
            <person name="Pangilinan J."/>
            <person name="Lipzen A."/>
            <person name="Riley R."/>
            <person name="Andreopoulos W."/>
            <person name="He G."/>
            <person name="Johnson J."/>
            <person name="Barry K.W."/>
            <person name="Grigoriev I.V."/>
            <person name="Nagy L."/>
            <person name="Hibbett D."/>
            <person name="Henrissat B."/>
            <person name="Matheny P.B."/>
            <person name="Labbe J."/>
            <person name="Martin A.F."/>
        </authorList>
    </citation>
    <scope>NUCLEOTIDE SEQUENCE</scope>
    <source>
        <strain evidence="1">BPL698</strain>
    </source>
</reference>
<name>A0ACC0UHR9_9AGAM</name>
<evidence type="ECO:0000313" key="2">
    <source>
        <dbReference type="Proteomes" id="UP001207468"/>
    </source>
</evidence>
<accession>A0ACC0UHR9</accession>
<gene>
    <name evidence="1" type="ORF">F5148DRAFT_593466</name>
</gene>
<keyword evidence="2" id="KW-1185">Reference proteome</keyword>